<protein>
    <submittedName>
        <fullName evidence="5">Spore coat protein SA</fullName>
    </submittedName>
</protein>
<dbReference type="PANTHER" id="PTHR12526:SF640">
    <property type="entry name" value="COLANIC ACID BIOSYNTHESIS GLYCOSYLTRANSFERASE WCAL-RELATED"/>
    <property type="match status" value="1"/>
</dbReference>
<keyword evidence="5" id="KW-0167">Capsid protein</keyword>
<dbReference type="AlphaFoldDB" id="A0A1I7FLL2"/>
<dbReference type="Proteomes" id="UP000183508">
    <property type="component" value="Unassembled WGS sequence"/>
</dbReference>
<keyword evidence="2" id="KW-0328">Glycosyltransferase</keyword>
<evidence type="ECO:0000259" key="4">
    <source>
        <dbReference type="Pfam" id="PF13439"/>
    </source>
</evidence>
<dbReference type="GO" id="GO:0016757">
    <property type="term" value="F:glycosyltransferase activity"/>
    <property type="evidence" value="ECO:0007669"/>
    <property type="project" value="UniProtKB-KW"/>
</dbReference>
<sequence length="361" mass="39965">MGIRVALVAPEGLPIPPVRGGSVQIYLEDLVRELDATGVDVTLLSPGAGRDACERHIQIEESSRGAYRRACLAHLRSLAPEVIQVENRPDLVPRVRRAVPNARVVLNLHSTTFLGPRHIDRARARRVLRHADAVVLNSHYLRRVIARAFRLDPGRWRPHVIHPGVDAGRFTPPAQNARPAWPPFRLVYVGRVIRGKGVHILVEAVRQLHRAKVPVHLTIIGRTPRWESAYERALRAAIRGLPVQWPGFVPPDQLPPRLWAAHALVCPSQAPEAFGLVNVEAMAAGLPVIASQQGGIQETVDASCGILVRRYRDPAGFSRAIRTLMADTGRWQALCDGARRRAEAFTWPRCAAHFAALYGEL</sequence>
<proteinExistence type="inferred from homology"/>
<dbReference type="EMBL" id="FPBV01000001">
    <property type="protein sequence ID" value="SFU37087.1"/>
    <property type="molecule type" value="Genomic_DNA"/>
</dbReference>
<dbReference type="OrthoDB" id="139410at2"/>
<dbReference type="CDD" id="cd03801">
    <property type="entry name" value="GT4_PimA-like"/>
    <property type="match status" value="1"/>
</dbReference>
<evidence type="ECO:0000256" key="1">
    <source>
        <dbReference type="ARBA" id="ARBA00009481"/>
    </source>
</evidence>
<reference evidence="6" key="1">
    <citation type="submission" date="2016-10" db="EMBL/GenBank/DDBJ databases">
        <authorList>
            <person name="Varghese N."/>
        </authorList>
    </citation>
    <scope>NUCLEOTIDE SEQUENCE [LARGE SCALE GENOMIC DNA]</scope>
    <source>
        <strain evidence="6">DSM 17980</strain>
    </source>
</reference>
<accession>A0A1I7FLL2</accession>
<keyword evidence="5" id="KW-0946">Virion</keyword>
<evidence type="ECO:0000256" key="3">
    <source>
        <dbReference type="ARBA" id="ARBA00022679"/>
    </source>
</evidence>
<feature type="domain" description="Glycosyltransferase subfamily 4-like N-terminal" evidence="4">
    <location>
        <begin position="23"/>
        <end position="168"/>
    </location>
</feature>
<dbReference type="RefSeq" id="WP_074948893.1">
    <property type="nucleotide sequence ID" value="NZ_FPBV01000001.1"/>
</dbReference>
<organism evidence="5 6">
    <name type="scientific">Alicyclobacillus macrosporangiidus</name>
    <dbReference type="NCBI Taxonomy" id="392015"/>
    <lineage>
        <taxon>Bacteria</taxon>
        <taxon>Bacillati</taxon>
        <taxon>Bacillota</taxon>
        <taxon>Bacilli</taxon>
        <taxon>Bacillales</taxon>
        <taxon>Alicyclobacillaceae</taxon>
        <taxon>Alicyclobacillus</taxon>
    </lineage>
</organism>
<gene>
    <name evidence="5" type="ORF">SAMN05421543_101329</name>
</gene>
<dbReference type="InterPro" id="IPR028098">
    <property type="entry name" value="Glyco_trans_4-like_N"/>
</dbReference>
<keyword evidence="6" id="KW-1185">Reference proteome</keyword>
<name>A0A1I7FLL2_9BACL</name>
<evidence type="ECO:0000313" key="6">
    <source>
        <dbReference type="Proteomes" id="UP000183508"/>
    </source>
</evidence>
<evidence type="ECO:0000256" key="2">
    <source>
        <dbReference type="ARBA" id="ARBA00022676"/>
    </source>
</evidence>
<evidence type="ECO:0000313" key="5">
    <source>
        <dbReference type="EMBL" id="SFU37087.1"/>
    </source>
</evidence>
<dbReference type="Gene3D" id="3.40.50.2000">
    <property type="entry name" value="Glycogen Phosphorylase B"/>
    <property type="match status" value="2"/>
</dbReference>
<comment type="similarity">
    <text evidence="1">Belongs to the glycosyltransferase group 1 family. Glycosyltransferase 4 subfamily.</text>
</comment>
<dbReference type="PANTHER" id="PTHR12526">
    <property type="entry name" value="GLYCOSYLTRANSFERASE"/>
    <property type="match status" value="1"/>
</dbReference>
<dbReference type="SUPFAM" id="SSF53756">
    <property type="entry name" value="UDP-Glycosyltransferase/glycogen phosphorylase"/>
    <property type="match status" value="1"/>
</dbReference>
<dbReference type="Pfam" id="PF13439">
    <property type="entry name" value="Glyco_transf_4"/>
    <property type="match status" value="1"/>
</dbReference>
<dbReference type="Pfam" id="PF13692">
    <property type="entry name" value="Glyco_trans_1_4"/>
    <property type="match status" value="1"/>
</dbReference>
<keyword evidence="3" id="KW-0808">Transferase</keyword>
<dbReference type="STRING" id="392015.SAMN05421543_101329"/>